<gene>
    <name evidence="2" type="ORF">RchiOBHm_Chr1g0379481</name>
</gene>
<reference evidence="2 3" key="1">
    <citation type="journal article" date="2018" name="Nat. Genet.">
        <title>The Rosa genome provides new insights in the design of modern roses.</title>
        <authorList>
            <person name="Bendahmane M."/>
        </authorList>
    </citation>
    <scope>NUCLEOTIDE SEQUENCE [LARGE SCALE GENOMIC DNA]</scope>
    <source>
        <strain evidence="3">cv. Old Blush</strain>
    </source>
</reference>
<dbReference type="STRING" id="74649.A0A2P6SNN4"/>
<dbReference type="Gramene" id="PRQ60279">
    <property type="protein sequence ID" value="PRQ60279"/>
    <property type="gene ID" value="RchiOBHm_Chr1g0379481"/>
</dbReference>
<comment type="caution">
    <text evidence="2">The sequence shown here is derived from an EMBL/GenBank/DDBJ whole genome shotgun (WGS) entry which is preliminary data.</text>
</comment>
<accession>A0A2P6SNN4</accession>
<dbReference type="GO" id="GO:0005886">
    <property type="term" value="C:plasma membrane"/>
    <property type="evidence" value="ECO:0007669"/>
    <property type="project" value="EnsemblPlants"/>
</dbReference>
<dbReference type="PANTHER" id="PTHR33929">
    <property type="entry name" value="MEMBRANE-ASSOCIATED KINASE REGULATOR 2-RELATED"/>
    <property type="match status" value="1"/>
</dbReference>
<dbReference type="Proteomes" id="UP000238479">
    <property type="component" value="Chromosome 1"/>
</dbReference>
<dbReference type="GO" id="GO:0045595">
    <property type="term" value="P:regulation of cell differentiation"/>
    <property type="evidence" value="ECO:0007669"/>
    <property type="project" value="EnsemblPlants"/>
</dbReference>
<dbReference type="OrthoDB" id="689803at2759"/>
<evidence type="ECO:0000256" key="1">
    <source>
        <dbReference type="SAM" id="MobiDB-lite"/>
    </source>
</evidence>
<evidence type="ECO:0000313" key="2">
    <source>
        <dbReference type="EMBL" id="PRQ60279.1"/>
    </source>
</evidence>
<organism evidence="2 3">
    <name type="scientific">Rosa chinensis</name>
    <name type="common">China rose</name>
    <dbReference type="NCBI Taxonomy" id="74649"/>
    <lineage>
        <taxon>Eukaryota</taxon>
        <taxon>Viridiplantae</taxon>
        <taxon>Streptophyta</taxon>
        <taxon>Embryophyta</taxon>
        <taxon>Tracheophyta</taxon>
        <taxon>Spermatophyta</taxon>
        <taxon>Magnoliopsida</taxon>
        <taxon>eudicotyledons</taxon>
        <taxon>Gunneridae</taxon>
        <taxon>Pentapetalae</taxon>
        <taxon>rosids</taxon>
        <taxon>fabids</taxon>
        <taxon>Rosales</taxon>
        <taxon>Rosaceae</taxon>
        <taxon>Rosoideae</taxon>
        <taxon>Rosoideae incertae sedis</taxon>
        <taxon>Rosa</taxon>
    </lineage>
</organism>
<dbReference type="AlphaFoldDB" id="A0A2P6SNN4"/>
<dbReference type="EMBL" id="PDCK01000039">
    <property type="protein sequence ID" value="PRQ60279.1"/>
    <property type="molecule type" value="Genomic_DNA"/>
</dbReference>
<dbReference type="OMA" id="EDETTRC"/>
<protein>
    <recommendedName>
        <fullName evidence="4">Membrane-associated kinase regulator 5</fullName>
    </recommendedName>
</protein>
<keyword evidence="3" id="KW-1185">Reference proteome</keyword>
<feature type="region of interest" description="Disordered" evidence="1">
    <location>
        <begin position="28"/>
        <end position="87"/>
    </location>
</feature>
<dbReference type="PANTHER" id="PTHR33929:SF4">
    <property type="entry name" value="MEMBRANE-ASSOCIATED KINASE REGULATOR 5"/>
    <property type="match status" value="1"/>
</dbReference>
<dbReference type="GO" id="GO:0005829">
    <property type="term" value="C:cytosol"/>
    <property type="evidence" value="ECO:0007669"/>
    <property type="project" value="EnsemblPlants"/>
</dbReference>
<feature type="compositionally biased region" description="Basic and acidic residues" evidence="1">
    <location>
        <begin position="52"/>
        <end position="68"/>
    </location>
</feature>
<proteinExistence type="predicted"/>
<sequence>METLYFLKFWKPNPSPIAIPSPLVETDNEFEVEEEEEEDSFFDLEISTESNTKTHEESSKLYSKEAKTEPTLSVPPPPSDPISKRKILPIEPISKPQSPIALLKSAPKFGVSIFKKPKSASTKKTEKTGETESSILMETQKQKKPEAISNEASCPSKLTRDNSSRKTGRILQSQSSDDSKTERFSKDVINKYLKLIKPLYLKVSRRYSDKVKVSGDLPMASPTSSPAVSMYSPRKERQGNIPAGIRVVCKHLGKSKSATAAMAVVPPVNRRDDSLVLQADGIQSAILHCKRSFNSRDSSCLSRSTSWTSSSMNSYSSDSSMLSRFAIESHERSARSSIEEELACF</sequence>
<evidence type="ECO:0008006" key="4">
    <source>
        <dbReference type="Google" id="ProtNLM"/>
    </source>
</evidence>
<evidence type="ECO:0000313" key="3">
    <source>
        <dbReference type="Proteomes" id="UP000238479"/>
    </source>
</evidence>
<dbReference type="InterPro" id="IPR039619">
    <property type="entry name" value="MAKR2/5"/>
</dbReference>
<dbReference type="GO" id="GO:2000280">
    <property type="term" value="P:regulation of root development"/>
    <property type="evidence" value="ECO:0007669"/>
    <property type="project" value="EnsemblPlants"/>
</dbReference>
<feature type="region of interest" description="Disordered" evidence="1">
    <location>
        <begin position="117"/>
        <end position="183"/>
    </location>
</feature>
<name>A0A2P6SNN4_ROSCH</name>
<feature type="compositionally biased region" description="Acidic residues" evidence="1">
    <location>
        <begin position="28"/>
        <end position="42"/>
    </location>
</feature>